<protein>
    <submittedName>
        <fullName evidence="1">Uncharacterized protein</fullName>
    </submittedName>
</protein>
<dbReference type="Proteomes" id="UP000248887">
    <property type="component" value="Unassembled WGS sequence"/>
</dbReference>
<evidence type="ECO:0000313" key="2">
    <source>
        <dbReference type="Proteomes" id="UP000248887"/>
    </source>
</evidence>
<dbReference type="AlphaFoldDB" id="A0A2W5R4K0"/>
<gene>
    <name evidence="1" type="ORF">DI549_06325</name>
</gene>
<proteinExistence type="predicted"/>
<accession>A0A2W5R4K0</accession>
<name>A0A2W5R4K0_ANCNO</name>
<comment type="caution">
    <text evidence="1">The sequence shown here is derived from an EMBL/GenBank/DDBJ whole genome shotgun (WGS) entry which is preliminary data.</text>
</comment>
<sequence length="225" mass="23481">MRIMATSHAAFQGWLPGRVLLPVGFAALVGIGAYVVADGHGYERGLAEHMPVTEVARIAEEPSEVLLNEAEAQWKADREGIPGLLRAIDPTAVYQPSAPQKPVVAIVKSPVAKPGHARHVDQTASALPAGVERFDRCEGACDTRDPMIVQASYTITEPAQPAPKSQPSAPAVAAASESFSLPSAGDIVDRTVEGTQSAYGAVRDGAAAAVNSVKRTLSGALDLIR</sequence>
<dbReference type="EMBL" id="QFQD01000015">
    <property type="protein sequence ID" value="PZQ83902.1"/>
    <property type="molecule type" value="Genomic_DNA"/>
</dbReference>
<evidence type="ECO:0000313" key="1">
    <source>
        <dbReference type="EMBL" id="PZQ83902.1"/>
    </source>
</evidence>
<organism evidence="1 2">
    <name type="scientific">Ancylobacter novellus</name>
    <name type="common">Thiobacillus novellus</name>
    <dbReference type="NCBI Taxonomy" id="921"/>
    <lineage>
        <taxon>Bacteria</taxon>
        <taxon>Pseudomonadati</taxon>
        <taxon>Pseudomonadota</taxon>
        <taxon>Alphaproteobacteria</taxon>
        <taxon>Hyphomicrobiales</taxon>
        <taxon>Xanthobacteraceae</taxon>
        <taxon>Ancylobacter</taxon>
    </lineage>
</organism>
<reference evidence="1 2" key="1">
    <citation type="submission" date="2017-08" db="EMBL/GenBank/DDBJ databases">
        <title>Infants hospitalized years apart are colonized by the same room-sourced microbial strains.</title>
        <authorList>
            <person name="Brooks B."/>
            <person name="Olm M.R."/>
            <person name="Firek B.A."/>
            <person name="Baker R."/>
            <person name="Thomas B.C."/>
            <person name="Morowitz M.J."/>
            <person name="Banfield J.F."/>
        </authorList>
    </citation>
    <scope>NUCLEOTIDE SEQUENCE [LARGE SCALE GENOMIC DNA]</scope>
    <source>
        <strain evidence="1">S2_005_001_R2_27</strain>
    </source>
</reference>